<reference evidence="4 5" key="1">
    <citation type="journal article" date="2016" name="Front. Microbiol.">
        <title>Fuerstia marisgermanicae gen. nov., sp. nov., an Unusual Member of the Phylum Planctomycetes from the German Wadden Sea.</title>
        <authorList>
            <person name="Kohn T."/>
            <person name="Heuer A."/>
            <person name="Jogler M."/>
            <person name="Vollmers J."/>
            <person name="Boedeker C."/>
            <person name="Bunk B."/>
            <person name="Rast P."/>
            <person name="Borchert D."/>
            <person name="Glockner I."/>
            <person name="Freese H.M."/>
            <person name="Klenk H.P."/>
            <person name="Overmann J."/>
            <person name="Kaster A.K."/>
            <person name="Rohde M."/>
            <person name="Wiegand S."/>
            <person name="Jogler C."/>
        </authorList>
    </citation>
    <scope>NUCLEOTIDE SEQUENCE [LARGE SCALE GENOMIC DNA]</scope>
    <source>
        <strain evidence="4 5">NH11</strain>
    </source>
</reference>
<feature type="transmembrane region" description="Helical" evidence="2">
    <location>
        <begin position="12"/>
        <end position="37"/>
    </location>
</feature>
<feature type="domain" description="VWFA" evidence="3">
    <location>
        <begin position="183"/>
        <end position="346"/>
    </location>
</feature>
<dbReference type="EMBL" id="CP017641">
    <property type="protein sequence ID" value="APZ92841.1"/>
    <property type="molecule type" value="Genomic_DNA"/>
</dbReference>
<proteinExistence type="predicted"/>
<sequence>MQPQTASPRIEKWSLLPCSLASLCVHALILVIAGMSLRGCDKGAPSAAGGRDYREIGLAIVPNSAANPAENSSTDSQNGEAEQPTEQPQDRPVQEALPTEVPSVAEMLGHEQPSESEAQAENADRELPETIGPGAPIGGLPSVGTGIPELIRPRSRNGGGAAGSLTPGPGDTSFMNIVGNGQTFVYVIDISSSMGGGRLDLAKSQLKSSLRLLKPNQRFQILFYNDQVKPVEFRTGPKQDLYEATVVKVQLAEFAIDAEEASSGTKHMPPLLAALALNPDVVYFLTDGAEPSLSPAELKAIRRANRSDAQIHVVEFASGARESRDPTWLQHLASQSGARYVYIPNR</sequence>
<accession>A0A1P8WFK9</accession>
<feature type="region of interest" description="Disordered" evidence="1">
    <location>
        <begin position="65"/>
        <end position="94"/>
    </location>
</feature>
<organism evidence="4 5">
    <name type="scientific">Fuerstiella marisgermanici</name>
    <dbReference type="NCBI Taxonomy" id="1891926"/>
    <lineage>
        <taxon>Bacteria</taxon>
        <taxon>Pseudomonadati</taxon>
        <taxon>Planctomycetota</taxon>
        <taxon>Planctomycetia</taxon>
        <taxon>Planctomycetales</taxon>
        <taxon>Planctomycetaceae</taxon>
        <taxon>Fuerstiella</taxon>
    </lineage>
</organism>
<dbReference type="SUPFAM" id="SSF53300">
    <property type="entry name" value="vWA-like"/>
    <property type="match status" value="1"/>
</dbReference>
<evidence type="ECO:0000313" key="5">
    <source>
        <dbReference type="Proteomes" id="UP000187735"/>
    </source>
</evidence>
<keyword evidence="2" id="KW-0472">Membrane</keyword>
<dbReference type="InterPro" id="IPR002035">
    <property type="entry name" value="VWF_A"/>
</dbReference>
<feature type="compositionally biased region" description="Polar residues" evidence="1">
    <location>
        <begin position="65"/>
        <end position="87"/>
    </location>
</feature>
<gene>
    <name evidence="4" type="ORF">Fuma_02453</name>
</gene>
<keyword evidence="2" id="KW-0812">Transmembrane</keyword>
<keyword evidence="2" id="KW-1133">Transmembrane helix</keyword>
<dbReference type="Proteomes" id="UP000187735">
    <property type="component" value="Chromosome"/>
</dbReference>
<evidence type="ECO:0000313" key="4">
    <source>
        <dbReference type="EMBL" id="APZ92841.1"/>
    </source>
</evidence>
<feature type="region of interest" description="Disordered" evidence="1">
    <location>
        <begin position="109"/>
        <end position="168"/>
    </location>
</feature>
<dbReference type="STRING" id="1891926.Fuma_02453"/>
<evidence type="ECO:0000256" key="2">
    <source>
        <dbReference type="SAM" id="Phobius"/>
    </source>
</evidence>
<dbReference type="InterPro" id="IPR036465">
    <property type="entry name" value="vWFA_dom_sf"/>
</dbReference>
<keyword evidence="5" id="KW-1185">Reference proteome</keyword>
<dbReference type="OrthoDB" id="272806at2"/>
<dbReference type="KEGG" id="fmr:Fuma_02453"/>
<name>A0A1P8WFK9_9PLAN</name>
<dbReference type="AlphaFoldDB" id="A0A1P8WFK9"/>
<evidence type="ECO:0000256" key="1">
    <source>
        <dbReference type="SAM" id="MobiDB-lite"/>
    </source>
</evidence>
<protein>
    <submittedName>
        <fullName evidence="4">Marine proteobacterial sortase target protein</fullName>
    </submittedName>
</protein>
<evidence type="ECO:0000259" key="3">
    <source>
        <dbReference type="PROSITE" id="PS50234"/>
    </source>
</evidence>
<dbReference type="Pfam" id="PF00092">
    <property type="entry name" value="VWA"/>
    <property type="match status" value="1"/>
</dbReference>
<dbReference type="RefSeq" id="WP_077024407.1">
    <property type="nucleotide sequence ID" value="NZ_CP017641.1"/>
</dbReference>
<dbReference type="Gene3D" id="3.40.50.410">
    <property type="entry name" value="von Willebrand factor, type A domain"/>
    <property type="match status" value="1"/>
</dbReference>
<dbReference type="PROSITE" id="PS50234">
    <property type="entry name" value="VWFA"/>
    <property type="match status" value="1"/>
</dbReference>